<feature type="transmembrane region" description="Helical" evidence="8">
    <location>
        <begin position="160"/>
        <end position="183"/>
    </location>
</feature>
<keyword evidence="7 8" id="KW-0472">Membrane</keyword>
<dbReference type="InterPro" id="IPR002523">
    <property type="entry name" value="MgTranspt_CorA/ZnTranspt_ZntB"/>
</dbReference>
<protein>
    <submittedName>
        <fullName evidence="9">Uncharacterized protein</fullName>
    </submittedName>
</protein>
<dbReference type="SUPFAM" id="SSF144083">
    <property type="entry name" value="Magnesium transport protein CorA, transmembrane region"/>
    <property type="match status" value="1"/>
</dbReference>
<evidence type="ECO:0000256" key="3">
    <source>
        <dbReference type="ARBA" id="ARBA00022448"/>
    </source>
</evidence>
<dbReference type="EMBL" id="AP023356">
    <property type="protein sequence ID" value="BCJ47607.1"/>
    <property type="molecule type" value="Genomic_DNA"/>
</dbReference>
<dbReference type="Gene3D" id="3.30.460.20">
    <property type="entry name" value="CorA soluble domain-like"/>
    <property type="match status" value="1"/>
</dbReference>
<dbReference type="PANTHER" id="PTHR46494:SF1">
    <property type="entry name" value="CORA FAMILY METAL ION TRANSPORTER (EUROFUNG)"/>
    <property type="match status" value="1"/>
</dbReference>
<evidence type="ECO:0000313" key="10">
    <source>
        <dbReference type="Proteomes" id="UP000676967"/>
    </source>
</evidence>
<reference evidence="9 10" key="1">
    <citation type="submission" date="2020-08" db="EMBL/GenBank/DDBJ databases">
        <title>Whole genome shotgun sequence of Actinoplanes ianthinogenes NBRC 13996.</title>
        <authorList>
            <person name="Komaki H."/>
            <person name="Tamura T."/>
        </authorList>
    </citation>
    <scope>NUCLEOTIDE SEQUENCE [LARGE SCALE GENOMIC DNA]</scope>
    <source>
        <strain evidence="9 10">NBRC 13996</strain>
    </source>
</reference>
<dbReference type="PANTHER" id="PTHR46494">
    <property type="entry name" value="CORA FAMILY METAL ION TRANSPORTER (EUROFUNG)"/>
    <property type="match status" value="1"/>
</dbReference>
<evidence type="ECO:0000256" key="2">
    <source>
        <dbReference type="ARBA" id="ARBA00009765"/>
    </source>
</evidence>
<evidence type="ECO:0000256" key="6">
    <source>
        <dbReference type="ARBA" id="ARBA00022989"/>
    </source>
</evidence>
<accession>A0ABM7M7K0</accession>
<dbReference type="RefSeq" id="WP_189329998.1">
    <property type="nucleotide sequence ID" value="NZ_AP023356.1"/>
</dbReference>
<keyword evidence="5 8" id="KW-0812">Transmembrane</keyword>
<dbReference type="Gene3D" id="1.20.58.340">
    <property type="entry name" value="Magnesium transport protein CorA, transmembrane region"/>
    <property type="match status" value="1"/>
</dbReference>
<feature type="transmembrane region" description="Helical" evidence="8">
    <location>
        <begin position="195"/>
        <end position="218"/>
    </location>
</feature>
<evidence type="ECO:0000256" key="4">
    <source>
        <dbReference type="ARBA" id="ARBA00022475"/>
    </source>
</evidence>
<keyword evidence="4" id="KW-1003">Cell membrane</keyword>
<evidence type="ECO:0000256" key="5">
    <source>
        <dbReference type="ARBA" id="ARBA00022692"/>
    </source>
</evidence>
<dbReference type="Pfam" id="PF01544">
    <property type="entry name" value="CorA"/>
    <property type="match status" value="1"/>
</dbReference>
<proteinExistence type="inferred from homology"/>
<comment type="similarity">
    <text evidence="2">Belongs to the CorA metal ion transporter (MIT) (TC 1.A.35) family.</text>
</comment>
<gene>
    <name evidence="9" type="ORF">Aiant_82640</name>
</gene>
<evidence type="ECO:0000256" key="7">
    <source>
        <dbReference type="ARBA" id="ARBA00023136"/>
    </source>
</evidence>
<dbReference type="SUPFAM" id="SSF143865">
    <property type="entry name" value="CorA soluble domain-like"/>
    <property type="match status" value="1"/>
</dbReference>
<keyword evidence="6 8" id="KW-1133">Transmembrane helix</keyword>
<evidence type="ECO:0000256" key="8">
    <source>
        <dbReference type="SAM" id="Phobius"/>
    </source>
</evidence>
<sequence length="235" mass="25564">MPDSVRDRVRPPIARLIDAAGRDGPATPADVAGHLRSGEFFWLDLEQPGDDDLAEFRRGLQLPAGVLDSVPHARQRSSLGWSGGSVRAVLPAAVGTRPAAWIAAEFVSLLLTEQFLVTVHPAPCAALRHARDQYGALDEGARKDALDHHAGLVAGRQAQVISGLTIVATVFLPLSFLTGYFGMNFRILTNDLQTSFWQFVLLALVLPATSVALSLLLIRRLERRLGIRRLRKPPS</sequence>
<dbReference type="InterPro" id="IPR045863">
    <property type="entry name" value="CorA_TM1_TM2"/>
</dbReference>
<name>A0ABM7M7K0_9ACTN</name>
<keyword evidence="3" id="KW-0813">Transport</keyword>
<evidence type="ECO:0000313" key="9">
    <source>
        <dbReference type="EMBL" id="BCJ47607.1"/>
    </source>
</evidence>
<dbReference type="Proteomes" id="UP000676967">
    <property type="component" value="Chromosome"/>
</dbReference>
<comment type="subcellular location">
    <subcellularLocation>
        <location evidence="1">Cell membrane</location>
        <topology evidence="1">Multi-pass membrane protein</topology>
    </subcellularLocation>
</comment>
<evidence type="ECO:0000256" key="1">
    <source>
        <dbReference type="ARBA" id="ARBA00004651"/>
    </source>
</evidence>
<dbReference type="InterPro" id="IPR045861">
    <property type="entry name" value="CorA_cytoplasmic_dom"/>
</dbReference>
<organism evidence="9 10">
    <name type="scientific">Actinoplanes ianthinogenes</name>
    <dbReference type="NCBI Taxonomy" id="122358"/>
    <lineage>
        <taxon>Bacteria</taxon>
        <taxon>Bacillati</taxon>
        <taxon>Actinomycetota</taxon>
        <taxon>Actinomycetes</taxon>
        <taxon>Micromonosporales</taxon>
        <taxon>Micromonosporaceae</taxon>
        <taxon>Actinoplanes</taxon>
    </lineage>
</organism>
<keyword evidence="10" id="KW-1185">Reference proteome</keyword>